<name>A0AAU1HQG2_9ACTN</name>
<proteinExistence type="predicted"/>
<evidence type="ECO:0000313" key="2">
    <source>
        <dbReference type="EMBL" id="WTP91947.1"/>
    </source>
</evidence>
<dbReference type="EMBL" id="CP108140">
    <property type="protein sequence ID" value="WTP83890.1"/>
    <property type="molecule type" value="Genomic_DNA"/>
</dbReference>
<dbReference type="AlphaFoldDB" id="A0AAU1HQG2"/>
<dbReference type="EMBL" id="CP108140">
    <property type="protein sequence ID" value="WTP91947.1"/>
    <property type="molecule type" value="Genomic_DNA"/>
</dbReference>
<reference evidence="1" key="1">
    <citation type="submission" date="2022-10" db="EMBL/GenBank/DDBJ databases">
        <title>The complete genomes of actinobacterial strains from the NBC collection.</title>
        <authorList>
            <person name="Joergensen T.S."/>
            <person name="Alvarez Arevalo M."/>
            <person name="Sterndorff E.B."/>
            <person name="Faurdal D."/>
            <person name="Vuksanovic O."/>
            <person name="Mourched A.-S."/>
            <person name="Charusanti P."/>
            <person name="Shaw S."/>
            <person name="Blin K."/>
            <person name="Weber T."/>
        </authorList>
    </citation>
    <scope>NUCLEOTIDE SEQUENCE</scope>
    <source>
        <strain evidence="1">NBC 00180</strain>
    </source>
</reference>
<organism evidence="1">
    <name type="scientific">Streptomyces sp. NBC_00180</name>
    <dbReference type="NCBI Taxonomy" id="2903632"/>
    <lineage>
        <taxon>Bacteria</taxon>
        <taxon>Bacillati</taxon>
        <taxon>Actinomycetota</taxon>
        <taxon>Actinomycetes</taxon>
        <taxon>Kitasatosporales</taxon>
        <taxon>Streptomycetaceae</taxon>
        <taxon>Streptomyces</taxon>
    </lineage>
</organism>
<evidence type="ECO:0000313" key="1">
    <source>
        <dbReference type="EMBL" id="WTP83890.1"/>
    </source>
</evidence>
<protein>
    <submittedName>
        <fullName evidence="1">Uncharacterized protein</fullName>
    </submittedName>
</protein>
<accession>A0AAU1HQG2</accession>
<gene>
    <name evidence="1" type="ORF">OG477_00025</name>
    <name evidence="2" type="ORF">OG477_45320</name>
</gene>
<sequence>MSARTAPQVGPVTLICHPDDTAAWPCSVLAASSPATGCVAVDNVPGSSAALRPAQPALLAHADVAEPDHPTPGQAALLPASLSGHRAVARSRVPLPLSPPVLAELTERRLLDARSTPRAPVLHPDLLFAAALPKTRACAGRPA</sequence>